<dbReference type="EMBL" id="JARAKH010000015">
    <property type="protein sequence ID" value="KAK8397029.1"/>
    <property type="molecule type" value="Genomic_DNA"/>
</dbReference>
<dbReference type="Pfam" id="PF00083">
    <property type="entry name" value="Sugar_tr"/>
    <property type="match status" value="1"/>
</dbReference>
<keyword evidence="3 6" id="KW-1133">Transmembrane helix</keyword>
<feature type="domain" description="Major facilitator superfamily (MFS) profile" evidence="7">
    <location>
        <begin position="105"/>
        <end position="537"/>
    </location>
</feature>
<feature type="transmembrane region" description="Helical" evidence="6">
    <location>
        <begin position="509"/>
        <end position="532"/>
    </location>
</feature>
<evidence type="ECO:0000256" key="5">
    <source>
        <dbReference type="SAM" id="MobiDB-lite"/>
    </source>
</evidence>
<evidence type="ECO:0000256" key="2">
    <source>
        <dbReference type="ARBA" id="ARBA00022692"/>
    </source>
</evidence>
<feature type="transmembrane region" description="Helical" evidence="6">
    <location>
        <begin position="448"/>
        <end position="472"/>
    </location>
</feature>
<proteinExistence type="predicted"/>
<evidence type="ECO:0000256" key="3">
    <source>
        <dbReference type="ARBA" id="ARBA00022989"/>
    </source>
</evidence>
<evidence type="ECO:0000259" key="7">
    <source>
        <dbReference type="PROSITE" id="PS50850"/>
    </source>
</evidence>
<feature type="transmembrane region" description="Helical" evidence="6">
    <location>
        <begin position="177"/>
        <end position="196"/>
    </location>
</feature>
<organism evidence="8 9">
    <name type="scientific">Scylla paramamosain</name>
    <name type="common">Mud crab</name>
    <dbReference type="NCBI Taxonomy" id="85552"/>
    <lineage>
        <taxon>Eukaryota</taxon>
        <taxon>Metazoa</taxon>
        <taxon>Ecdysozoa</taxon>
        <taxon>Arthropoda</taxon>
        <taxon>Crustacea</taxon>
        <taxon>Multicrustacea</taxon>
        <taxon>Malacostraca</taxon>
        <taxon>Eumalacostraca</taxon>
        <taxon>Eucarida</taxon>
        <taxon>Decapoda</taxon>
        <taxon>Pleocyemata</taxon>
        <taxon>Brachyura</taxon>
        <taxon>Eubrachyura</taxon>
        <taxon>Portunoidea</taxon>
        <taxon>Portunidae</taxon>
        <taxon>Portuninae</taxon>
        <taxon>Scylla</taxon>
    </lineage>
</organism>
<name>A0AAW0UBR0_SCYPA</name>
<dbReference type="Proteomes" id="UP001487740">
    <property type="component" value="Unassembled WGS sequence"/>
</dbReference>
<feature type="transmembrane region" description="Helical" evidence="6">
    <location>
        <begin position="423"/>
        <end position="442"/>
    </location>
</feature>
<dbReference type="AlphaFoldDB" id="A0AAW0UBR0"/>
<feature type="transmembrane region" description="Helical" evidence="6">
    <location>
        <begin position="21"/>
        <end position="44"/>
    </location>
</feature>
<feature type="transmembrane region" description="Helical" evidence="6">
    <location>
        <begin position="365"/>
        <end position="383"/>
    </location>
</feature>
<keyword evidence="2 6" id="KW-0812">Transmembrane</keyword>
<feature type="transmembrane region" description="Helical" evidence="6">
    <location>
        <begin position="262"/>
        <end position="281"/>
    </location>
</feature>
<feature type="transmembrane region" description="Helical" evidence="6">
    <location>
        <begin position="202"/>
        <end position="221"/>
    </location>
</feature>
<accession>A0AAW0UBR0</accession>
<evidence type="ECO:0000313" key="9">
    <source>
        <dbReference type="Proteomes" id="UP001487740"/>
    </source>
</evidence>
<feature type="transmembrane region" description="Helical" evidence="6">
    <location>
        <begin position="484"/>
        <end position="503"/>
    </location>
</feature>
<dbReference type="GO" id="GO:0022857">
    <property type="term" value="F:transmembrane transporter activity"/>
    <property type="evidence" value="ECO:0007669"/>
    <property type="project" value="InterPro"/>
</dbReference>
<feature type="region of interest" description="Disordered" evidence="5">
    <location>
        <begin position="554"/>
        <end position="582"/>
    </location>
</feature>
<dbReference type="InterPro" id="IPR020846">
    <property type="entry name" value="MFS_dom"/>
</dbReference>
<protein>
    <recommendedName>
        <fullName evidence="7">Major facilitator superfamily (MFS) profile domain-containing protein</fullName>
    </recommendedName>
</protein>
<feature type="transmembrane region" description="Helical" evidence="6">
    <location>
        <begin position="150"/>
        <end position="170"/>
    </location>
</feature>
<keyword evidence="9" id="KW-1185">Reference proteome</keyword>
<evidence type="ECO:0000313" key="8">
    <source>
        <dbReference type="EMBL" id="KAK8397029.1"/>
    </source>
</evidence>
<dbReference type="PROSITE" id="PS50850">
    <property type="entry name" value="MFS"/>
    <property type="match status" value="1"/>
</dbReference>
<feature type="transmembrane region" description="Helical" evidence="6">
    <location>
        <begin position="395"/>
        <end position="416"/>
    </location>
</feature>
<dbReference type="SUPFAM" id="SSF103473">
    <property type="entry name" value="MFS general substrate transporter"/>
    <property type="match status" value="1"/>
</dbReference>
<dbReference type="GO" id="GO:0016020">
    <property type="term" value="C:membrane"/>
    <property type="evidence" value="ECO:0007669"/>
    <property type="project" value="UniProtKB-SubCell"/>
</dbReference>
<dbReference type="Gene3D" id="1.20.1250.20">
    <property type="entry name" value="MFS general substrate transporter like domains"/>
    <property type="match status" value="1"/>
</dbReference>
<sequence length="582" mass="64623">MAEHKNFDSLLSTIGVGRWTFLMFAPYTLWALLLPYFSLGGVFYNPAVDHWCHVPELQNSSWTLEQIRNYSIPWEDNGGQLVRSQCRVLERDYEAVSHLPWSPELVTTPEQAAALPSRRCHQYEYDTSTFASTVSMEWDLVCGRASLSPFFQSFYFFGTAVGEPLMGLFADRFGRRWVISVSALLFLLTSVTSALVPLYSLVLAGRFVLGALHAIIGPAYIQGMEACPVNLRTVFGLLATTPFALTGMLFGAWAYLIRDWRTLQLVCAAPTLLFIILIPFVDESPRWLMQKGRLQEAANNLLKGARWQGATLPTQPELVNLLEKFRLESADGGQEHQQITRNEGCASRCWRETTLLVRTPALRRITIGLFGCWFFTGVTFWGMSLSGTSFSSDPFLYMVLSSLMEIPGYSGFTPIVARFGRRFVLSFNFAVCSCAILTILATPASYTWMIFALALVGKLFITGSYGLLYLVSSELFPTTVRSRGLNLSSMMARFGSIMSPFVIKLLASTYWWAPSVLFGMGAGLGTLFALLLPESSNKPMADTVDQLELLYGSSSRTSSSNSIEKGVASPLTAPEREGEADV</sequence>
<dbReference type="InterPro" id="IPR036259">
    <property type="entry name" value="MFS_trans_sf"/>
</dbReference>
<dbReference type="InterPro" id="IPR005829">
    <property type="entry name" value="Sugar_transporter_CS"/>
</dbReference>
<feature type="transmembrane region" description="Helical" evidence="6">
    <location>
        <begin position="233"/>
        <end position="256"/>
    </location>
</feature>
<evidence type="ECO:0000256" key="6">
    <source>
        <dbReference type="SAM" id="Phobius"/>
    </source>
</evidence>
<gene>
    <name evidence="8" type="ORF">O3P69_005193</name>
</gene>
<evidence type="ECO:0000256" key="4">
    <source>
        <dbReference type="ARBA" id="ARBA00023136"/>
    </source>
</evidence>
<comment type="subcellular location">
    <subcellularLocation>
        <location evidence="1">Membrane</location>
        <topology evidence="1">Multi-pass membrane protein</topology>
    </subcellularLocation>
</comment>
<keyword evidence="4 6" id="KW-0472">Membrane</keyword>
<dbReference type="PROSITE" id="PS00216">
    <property type="entry name" value="SUGAR_TRANSPORT_1"/>
    <property type="match status" value="1"/>
</dbReference>
<dbReference type="PANTHER" id="PTHR24064">
    <property type="entry name" value="SOLUTE CARRIER FAMILY 22 MEMBER"/>
    <property type="match status" value="1"/>
</dbReference>
<reference evidence="8 9" key="1">
    <citation type="submission" date="2023-03" db="EMBL/GenBank/DDBJ databases">
        <title>High-quality genome of Scylla paramamosain provides insights in environmental adaptation.</title>
        <authorList>
            <person name="Zhang L."/>
        </authorList>
    </citation>
    <scope>NUCLEOTIDE SEQUENCE [LARGE SCALE GENOMIC DNA]</scope>
    <source>
        <strain evidence="8">LZ_2023a</strain>
        <tissue evidence="8">Muscle</tissue>
    </source>
</reference>
<dbReference type="InterPro" id="IPR005828">
    <property type="entry name" value="MFS_sugar_transport-like"/>
</dbReference>
<comment type="caution">
    <text evidence="8">The sequence shown here is derived from an EMBL/GenBank/DDBJ whole genome shotgun (WGS) entry which is preliminary data.</text>
</comment>
<evidence type="ECO:0000256" key="1">
    <source>
        <dbReference type="ARBA" id="ARBA00004141"/>
    </source>
</evidence>